<dbReference type="GO" id="GO:0043365">
    <property type="term" value="F:[formate-C-acetyltransferase]-activating enzyme activity"/>
    <property type="evidence" value="ECO:0007669"/>
    <property type="project" value="UniProtKB-UniRule"/>
</dbReference>
<proteinExistence type="inferred from homology"/>
<dbReference type="InterPro" id="IPR013785">
    <property type="entry name" value="Aldolase_TIM"/>
</dbReference>
<protein>
    <recommendedName>
        <fullName evidence="3 10">Pyruvate formate-lyase-activating enzyme</fullName>
        <ecNumber evidence="10">1.97.1.4</ecNumber>
    </recommendedName>
</protein>
<sequence>MPQLPTTTTGYVHSTESFGSVDGPGIRFISFMQGCRMRCEFCHNPDTWQITGGKPYTPQALFDEAYQYRAFWGDKGGVTASGGEPLLQMDFLIEYFGICKQHGVHTTLDTCGQPFSHDPEWLAKFDQLLEVTDLILFDIKHIDPIGHRKLTGWTNQNILDMAEYLSQKGQPVWIRHVLVPERTDYDDFLHRLSDYVAQLDNVRKFEVLPYHTMGIYKYTALGFKYRLEGIEPPSQERVENAKRILRTAEYTGYLDD</sequence>
<evidence type="ECO:0000256" key="3">
    <source>
        <dbReference type="ARBA" id="ARBA00021356"/>
    </source>
</evidence>
<evidence type="ECO:0000256" key="7">
    <source>
        <dbReference type="ARBA" id="ARBA00023002"/>
    </source>
</evidence>
<dbReference type="EMBL" id="AGEG01000015">
    <property type="protein sequence ID" value="EHR36404.1"/>
    <property type="molecule type" value="Genomic_DNA"/>
</dbReference>
<keyword evidence="13" id="KW-1185">Reference proteome</keyword>
<reference evidence="12 13" key="1">
    <citation type="submission" date="2012-01" db="EMBL/GenBank/DDBJ databases">
        <title>The Genome Sequence of Facklamia languida CCUG 37842.</title>
        <authorList>
            <consortium name="The Broad Institute Genome Sequencing Platform"/>
            <person name="Earl A."/>
            <person name="Ward D."/>
            <person name="Feldgarden M."/>
            <person name="Gevers D."/>
            <person name="Huys G."/>
            <person name="Young S.K."/>
            <person name="Zeng Q."/>
            <person name="Gargeya S."/>
            <person name="Fitzgerald M."/>
            <person name="Haas B."/>
            <person name="Abouelleil A."/>
            <person name="Alvarado L."/>
            <person name="Arachchi H.M."/>
            <person name="Berlin A."/>
            <person name="Chapman S.B."/>
            <person name="Gearin G."/>
            <person name="Goldberg J."/>
            <person name="Griggs A."/>
            <person name="Gujja S."/>
            <person name="Hansen M."/>
            <person name="Heiman D."/>
            <person name="Howarth C."/>
            <person name="Larimer J."/>
            <person name="Lui A."/>
            <person name="MacDonald P.J.P."/>
            <person name="McCowen C."/>
            <person name="Montmayeur A."/>
            <person name="Murphy C."/>
            <person name="Neiman D."/>
            <person name="Pearson M."/>
            <person name="Priest M."/>
            <person name="Roberts A."/>
            <person name="Saif S."/>
            <person name="Shea T."/>
            <person name="Sisk P."/>
            <person name="Stolte C."/>
            <person name="Sykes S."/>
            <person name="Wortman J."/>
            <person name="Nusbaum C."/>
            <person name="Birren B."/>
        </authorList>
    </citation>
    <scope>NUCLEOTIDE SEQUENCE [LARGE SCALE GENOMIC DNA]</scope>
    <source>
        <strain evidence="12 13">CCUG 37842</strain>
    </source>
</reference>
<dbReference type="Pfam" id="PF04055">
    <property type="entry name" value="Radical_SAM"/>
    <property type="match status" value="1"/>
</dbReference>
<keyword evidence="9 10" id="KW-0411">Iron-sulfur</keyword>
<dbReference type="InterPro" id="IPR058240">
    <property type="entry name" value="rSAM_sf"/>
</dbReference>
<evidence type="ECO:0000256" key="1">
    <source>
        <dbReference type="ARBA" id="ARBA00003141"/>
    </source>
</evidence>
<dbReference type="OrthoDB" id="9782387at2"/>
<name>H3NKM1_9LACT</name>
<dbReference type="HOGENOM" id="CLU_058969_1_1_9"/>
<evidence type="ECO:0000313" key="13">
    <source>
        <dbReference type="Proteomes" id="UP000006190"/>
    </source>
</evidence>
<dbReference type="AlphaFoldDB" id="H3NKM1"/>
<comment type="similarity">
    <text evidence="2 10">Belongs to the organic radical-activating enzymes family.</text>
</comment>
<keyword evidence="6 10" id="KW-0479">Metal-binding</keyword>
<keyword evidence="5 10" id="KW-0949">S-adenosyl-L-methionine</keyword>
<dbReference type="SFLD" id="SFLDG01066">
    <property type="entry name" value="organic_radical-activating_enz"/>
    <property type="match status" value="1"/>
</dbReference>
<dbReference type="PANTHER" id="PTHR30352:SF5">
    <property type="entry name" value="PYRUVATE FORMATE-LYASE 1-ACTIVATING ENZYME"/>
    <property type="match status" value="1"/>
</dbReference>
<evidence type="ECO:0000256" key="8">
    <source>
        <dbReference type="ARBA" id="ARBA00023004"/>
    </source>
</evidence>
<evidence type="ECO:0000256" key="10">
    <source>
        <dbReference type="RuleBase" id="RU362053"/>
    </source>
</evidence>
<dbReference type="NCBIfam" id="TIGR02493">
    <property type="entry name" value="PFLA"/>
    <property type="match status" value="1"/>
</dbReference>
<dbReference type="eggNOG" id="COG1180">
    <property type="taxonomic scope" value="Bacteria"/>
</dbReference>
<comment type="caution">
    <text evidence="12">The sequence shown here is derived from an EMBL/GenBank/DDBJ whole genome shotgun (WGS) entry which is preliminary data.</text>
</comment>
<dbReference type="Gene3D" id="3.20.20.70">
    <property type="entry name" value="Aldolase class I"/>
    <property type="match status" value="1"/>
</dbReference>
<dbReference type="SUPFAM" id="SSF102114">
    <property type="entry name" value="Radical SAM enzymes"/>
    <property type="match status" value="1"/>
</dbReference>
<comment type="cofactor">
    <cofactor evidence="10">
        <name>[4Fe-4S] cluster</name>
        <dbReference type="ChEBI" id="CHEBI:49883"/>
    </cofactor>
    <text evidence="10">Binds 1 [4Fe-4S] cluster. The cluster is coordinated with 3 cysteines and an exchangeable S-adenosyl-L-methionine.</text>
</comment>
<dbReference type="EC" id="1.97.1.4" evidence="10"/>
<comment type="function">
    <text evidence="1 10">Activation of pyruvate formate-lyase under anaerobic conditions by generation of an organic free radical, using S-adenosylmethionine and reduced flavodoxin as cosubstrates to produce 5'-deoxy-adenosine.</text>
</comment>
<evidence type="ECO:0000256" key="6">
    <source>
        <dbReference type="ARBA" id="ARBA00022723"/>
    </source>
</evidence>
<dbReference type="SFLD" id="SFLDS00029">
    <property type="entry name" value="Radical_SAM"/>
    <property type="match status" value="1"/>
</dbReference>
<evidence type="ECO:0000259" key="11">
    <source>
        <dbReference type="PROSITE" id="PS51918"/>
    </source>
</evidence>
<comment type="subcellular location">
    <subcellularLocation>
        <location evidence="10">Cytoplasm</location>
    </subcellularLocation>
</comment>
<dbReference type="PIRSF" id="PIRSF000371">
    <property type="entry name" value="PFL_act_enz"/>
    <property type="match status" value="1"/>
</dbReference>
<evidence type="ECO:0000256" key="4">
    <source>
        <dbReference type="ARBA" id="ARBA00022485"/>
    </source>
</evidence>
<dbReference type="GO" id="GO:0051539">
    <property type="term" value="F:4 iron, 4 sulfur cluster binding"/>
    <property type="evidence" value="ECO:0007669"/>
    <property type="project" value="UniProtKB-UniRule"/>
</dbReference>
<dbReference type="InterPro" id="IPR001989">
    <property type="entry name" value="Radical_activat_CS"/>
</dbReference>
<dbReference type="PANTHER" id="PTHR30352">
    <property type="entry name" value="PYRUVATE FORMATE-LYASE-ACTIVATING ENZYME"/>
    <property type="match status" value="1"/>
</dbReference>
<keyword evidence="10" id="KW-0963">Cytoplasm</keyword>
<evidence type="ECO:0000313" key="12">
    <source>
        <dbReference type="EMBL" id="EHR36404.1"/>
    </source>
</evidence>
<keyword evidence="4 10" id="KW-0004">4Fe-4S</keyword>
<dbReference type="InterPro" id="IPR012839">
    <property type="entry name" value="Organic_radical_activase"/>
</dbReference>
<dbReference type="GO" id="GO:0046872">
    <property type="term" value="F:metal ion binding"/>
    <property type="evidence" value="ECO:0007669"/>
    <property type="project" value="UniProtKB-UniRule"/>
</dbReference>
<feature type="domain" description="Radical SAM core" evidence="11">
    <location>
        <begin position="21"/>
        <end position="254"/>
    </location>
</feature>
<dbReference type="Proteomes" id="UP000006190">
    <property type="component" value="Unassembled WGS sequence"/>
</dbReference>
<comment type="catalytic activity">
    <reaction evidence="10">
        <text>glycyl-[formate C-acetyltransferase] + reduced [flavodoxin] + S-adenosyl-L-methionine = glycin-2-yl radical-[formate C-acetyltransferase] + semiquinone [flavodoxin] + 5'-deoxyadenosine + L-methionine + H(+)</text>
        <dbReference type="Rhea" id="RHEA:19225"/>
        <dbReference type="Rhea" id="RHEA-COMP:10622"/>
        <dbReference type="Rhea" id="RHEA-COMP:12190"/>
        <dbReference type="Rhea" id="RHEA-COMP:12191"/>
        <dbReference type="Rhea" id="RHEA-COMP:14480"/>
        <dbReference type="ChEBI" id="CHEBI:15378"/>
        <dbReference type="ChEBI" id="CHEBI:17319"/>
        <dbReference type="ChEBI" id="CHEBI:29947"/>
        <dbReference type="ChEBI" id="CHEBI:32722"/>
        <dbReference type="ChEBI" id="CHEBI:57618"/>
        <dbReference type="ChEBI" id="CHEBI:57844"/>
        <dbReference type="ChEBI" id="CHEBI:59789"/>
        <dbReference type="ChEBI" id="CHEBI:140311"/>
        <dbReference type="EC" id="1.97.1.4"/>
    </reaction>
</comment>
<accession>H3NKM1</accession>
<dbReference type="PROSITE" id="PS01087">
    <property type="entry name" value="RADICAL_ACTIVATING"/>
    <property type="match status" value="1"/>
</dbReference>
<evidence type="ECO:0000256" key="5">
    <source>
        <dbReference type="ARBA" id="ARBA00022691"/>
    </source>
</evidence>
<dbReference type="STRING" id="883113.HMPREF9708_01410"/>
<dbReference type="PROSITE" id="PS51918">
    <property type="entry name" value="RADICAL_SAM"/>
    <property type="match status" value="1"/>
</dbReference>
<keyword evidence="7 10" id="KW-0560">Oxidoreductase</keyword>
<dbReference type="InterPro" id="IPR007197">
    <property type="entry name" value="rSAM"/>
</dbReference>
<gene>
    <name evidence="12" type="ORF">HMPREF9708_01410</name>
</gene>
<keyword evidence="12" id="KW-0670">Pyruvate</keyword>
<dbReference type="CDD" id="cd01335">
    <property type="entry name" value="Radical_SAM"/>
    <property type="match status" value="1"/>
</dbReference>
<dbReference type="RefSeq" id="WP_006309622.1">
    <property type="nucleotide sequence ID" value="NZ_JH601133.1"/>
</dbReference>
<keyword evidence="12" id="KW-0456">Lyase</keyword>
<dbReference type="GO" id="GO:0005737">
    <property type="term" value="C:cytoplasm"/>
    <property type="evidence" value="ECO:0007669"/>
    <property type="project" value="UniProtKB-SubCell"/>
</dbReference>
<dbReference type="PATRIC" id="fig|883113.3.peg.1408"/>
<evidence type="ECO:0000256" key="2">
    <source>
        <dbReference type="ARBA" id="ARBA00009777"/>
    </source>
</evidence>
<dbReference type="GO" id="GO:0016829">
    <property type="term" value="F:lyase activity"/>
    <property type="evidence" value="ECO:0007669"/>
    <property type="project" value="UniProtKB-KW"/>
</dbReference>
<dbReference type="InterPro" id="IPR012838">
    <property type="entry name" value="PFL1_activating"/>
</dbReference>
<keyword evidence="8 10" id="KW-0408">Iron</keyword>
<evidence type="ECO:0000256" key="9">
    <source>
        <dbReference type="ARBA" id="ARBA00023014"/>
    </source>
</evidence>
<dbReference type="InterPro" id="IPR034457">
    <property type="entry name" value="Organic_radical-activating"/>
</dbReference>
<organism evidence="12 13">
    <name type="scientific">Facklamia languida CCUG 37842</name>
    <dbReference type="NCBI Taxonomy" id="883113"/>
    <lineage>
        <taxon>Bacteria</taxon>
        <taxon>Bacillati</taxon>
        <taxon>Bacillota</taxon>
        <taxon>Bacilli</taxon>
        <taxon>Lactobacillales</taxon>
        <taxon>Aerococcaceae</taxon>
        <taxon>Facklamia</taxon>
    </lineage>
</organism>